<dbReference type="EnsemblMetazoa" id="Aqu2.1.40165_001">
    <property type="protein sequence ID" value="Aqu2.1.40165_001"/>
    <property type="gene ID" value="Aqu2.1.40165"/>
</dbReference>
<dbReference type="AlphaFoldDB" id="A0A1X7VK23"/>
<organism evidence="1">
    <name type="scientific">Amphimedon queenslandica</name>
    <name type="common">Sponge</name>
    <dbReference type="NCBI Taxonomy" id="400682"/>
    <lineage>
        <taxon>Eukaryota</taxon>
        <taxon>Metazoa</taxon>
        <taxon>Porifera</taxon>
        <taxon>Demospongiae</taxon>
        <taxon>Heteroscleromorpha</taxon>
        <taxon>Haplosclerida</taxon>
        <taxon>Niphatidae</taxon>
        <taxon>Amphimedon</taxon>
    </lineage>
</organism>
<protein>
    <submittedName>
        <fullName evidence="1">Uncharacterized protein</fullName>
    </submittedName>
</protein>
<name>A0A1X7VK23_AMPQE</name>
<proteinExistence type="predicted"/>
<sequence>MARELDLPMLKLTSAVRREDFEHACTTFELVAAAMEWDEQKQVAIIPTLLRGNLVDAYVELEDEVKGDLKQLMLALMRRVGFEADPLIAGKKFKARIQQEGEKVSH</sequence>
<evidence type="ECO:0000313" key="1">
    <source>
        <dbReference type="EnsemblMetazoa" id="Aqu2.1.40165_001"/>
    </source>
</evidence>
<dbReference type="InParanoid" id="A0A1X7VK23"/>
<reference evidence="1" key="1">
    <citation type="submission" date="2017-05" db="UniProtKB">
        <authorList>
            <consortium name="EnsemblMetazoa"/>
        </authorList>
    </citation>
    <scope>IDENTIFICATION</scope>
</reference>
<accession>A0A1X7VK23</accession>